<feature type="transmembrane region" description="Helical" evidence="2">
    <location>
        <begin position="113"/>
        <end position="136"/>
    </location>
</feature>
<evidence type="ECO:0000256" key="1">
    <source>
        <dbReference type="SAM" id="MobiDB-lite"/>
    </source>
</evidence>
<feature type="transmembrane region" description="Helical" evidence="2">
    <location>
        <begin position="156"/>
        <end position="177"/>
    </location>
</feature>
<feature type="transmembrane region" description="Helical" evidence="2">
    <location>
        <begin position="7"/>
        <end position="28"/>
    </location>
</feature>
<dbReference type="EMBL" id="VDFQ02000001">
    <property type="protein sequence ID" value="KAA1424451.1"/>
    <property type="molecule type" value="Genomic_DNA"/>
</dbReference>
<accession>A0A5Q6S2K7</accession>
<evidence type="ECO:0000256" key="2">
    <source>
        <dbReference type="SAM" id="Phobius"/>
    </source>
</evidence>
<dbReference type="Proteomes" id="UP000307768">
    <property type="component" value="Unassembled WGS sequence"/>
</dbReference>
<dbReference type="InterPro" id="IPR012666">
    <property type="entry name" value="CbtA_put"/>
</dbReference>
<comment type="caution">
    <text evidence="3">The sequence shown here is derived from an EMBL/GenBank/DDBJ whole genome shotgun (WGS) entry which is preliminary data.</text>
</comment>
<dbReference type="OrthoDB" id="6851830at2"/>
<keyword evidence="2" id="KW-0472">Membrane</keyword>
<feature type="region of interest" description="Disordered" evidence="1">
    <location>
        <begin position="44"/>
        <end position="75"/>
    </location>
</feature>
<gene>
    <name evidence="3" type="ORF">FE697_000510</name>
</gene>
<feature type="transmembrane region" description="Helical" evidence="2">
    <location>
        <begin position="82"/>
        <end position="106"/>
    </location>
</feature>
<protein>
    <submittedName>
        <fullName evidence="3">CbtA family protein</fullName>
    </submittedName>
</protein>
<proteinExistence type="predicted"/>
<name>A0A5Q6S2K7_9ACTN</name>
<dbReference type="RefSeq" id="WP_149767275.1">
    <property type="nucleotide sequence ID" value="NZ_VDFQ02000001.1"/>
</dbReference>
<sequence>MTPRTFLVNGLLAGLVAAIAAFVVAYTVGEPQIDTAIGLEEAASATAGDGHSHDHAEGDEAAHTHSHGDEGTSVSREHQATFGLATAILALSLAYGGVLGLIAAFATGRLGRLTAAGSTAVVSLVAFVAYALVPFLKYPATPPAVGSGDTIGERTALYFGFVLVSVVVAAAAVVLAVKLLPRLGGYGAIVSGAAAYIAVMLVAGGLFSTVNEVGDFPADVLWFFRRDSLLTVATTWGVLGVVLTGLVLRSQNQAAAAASKREAALAL</sequence>
<feature type="transmembrane region" description="Helical" evidence="2">
    <location>
        <begin position="184"/>
        <end position="208"/>
    </location>
</feature>
<dbReference type="AlphaFoldDB" id="A0A5Q6S2K7"/>
<organism evidence="3 4">
    <name type="scientific">Mumia zhuanghuii</name>
    <dbReference type="NCBI Taxonomy" id="2585211"/>
    <lineage>
        <taxon>Bacteria</taxon>
        <taxon>Bacillati</taxon>
        <taxon>Actinomycetota</taxon>
        <taxon>Actinomycetes</taxon>
        <taxon>Propionibacteriales</taxon>
        <taxon>Nocardioidaceae</taxon>
        <taxon>Mumia</taxon>
    </lineage>
</organism>
<evidence type="ECO:0000313" key="4">
    <source>
        <dbReference type="Proteomes" id="UP000307768"/>
    </source>
</evidence>
<evidence type="ECO:0000313" key="3">
    <source>
        <dbReference type="EMBL" id="KAA1424451.1"/>
    </source>
</evidence>
<dbReference type="Pfam" id="PF09490">
    <property type="entry name" value="CbtA"/>
    <property type="match status" value="1"/>
</dbReference>
<keyword evidence="2" id="KW-1133">Transmembrane helix</keyword>
<feature type="transmembrane region" description="Helical" evidence="2">
    <location>
        <begin position="228"/>
        <end position="248"/>
    </location>
</feature>
<keyword evidence="2" id="KW-0812">Transmembrane</keyword>
<feature type="compositionally biased region" description="Basic and acidic residues" evidence="1">
    <location>
        <begin position="50"/>
        <end position="75"/>
    </location>
</feature>
<reference evidence="3 4" key="1">
    <citation type="submission" date="2019-09" db="EMBL/GenBank/DDBJ databases">
        <title>Mumia zhuanghuii sp. nov. isolated from the intestinal contents of plateau pika (Ochotona curzoniae) in the Qinghai-Tibet plateau of China.</title>
        <authorList>
            <person name="Tian Z."/>
        </authorList>
    </citation>
    <scope>NUCLEOTIDE SEQUENCE [LARGE SCALE GENOMIC DNA]</scope>
    <source>
        <strain evidence="4">350</strain>
    </source>
</reference>